<dbReference type="EMBL" id="JNBR01000098">
    <property type="protein sequence ID" value="OQR97709.1"/>
    <property type="molecule type" value="Genomic_DNA"/>
</dbReference>
<dbReference type="Proteomes" id="UP000243579">
    <property type="component" value="Unassembled WGS sequence"/>
</dbReference>
<organism evidence="2 3">
    <name type="scientific">Achlya hypogyna</name>
    <name type="common">Oomycete</name>
    <name type="synonym">Protoachlya hypogyna</name>
    <dbReference type="NCBI Taxonomy" id="1202772"/>
    <lineage>
        <taxon>Eukaryota</taxon>
        <taxon>Sar</taxon>
        <taxon>Stramenopiles</taxon>
        <taxon>Oomycota</taxon>
        <taxon>Saprolegniomycetes</taxon>
        <taxon>Saprolegniales</taxon>
        <taxon>Achlyaceae</taxon>
        <taxon>Achlya</taxon>
    </lineage>
</organism>
<evidence type="ECO:0000313" key="3">
    <source>
        <dbReference type="Proteomes" id="UP000243579"/>
    </source>
</evidence>
<protein>
    <submittedName>
        <fullName evidence="2">Uncharacterized protein</fullName>
    </submittedName>
</protein>
<evidence type="ECO:0000313" key="2">
    <source>
        <dbReference type="EMBL" id="OQR97709.1"/>
    </source>
</evidence>
<comment type="caution">
    <text evidence="2">The sequence shown here is derived from an EMBL/GenBank/DDBJ whole genome shotgun (WGS) entry which is preliminary data.</text>
</comment>
<proteinExistence type="predicted"/>
<evidence type="ECO:0000256" key="1">
    <source>
        <dbReference type="SAM" id="Coils"/>
    </source>
</evidence>
<feature type="coiled-coil region" evidence="1">
    <location>
        <begin position="61"/>
        <end position="234"/>
    </location>
</feature>
<name>A0A1V9ZI96_ACHHY</name>
<keyword evidence="3" id="KW-1185">Reference proteome</keyword>
<keyword evidence="1" id="KW-0175">Coiled coil</keyword>
<dbReference type="STRING" id="1202772.A0A1V9ZI96"/>
<gene>
    <name evidence="2" type="ORF">ACHHYP_10062</name>
</gene>
<dbReference type="AlphaFoldDB" id="A0A1V9ZI96"/>
<dbReference type="OrthoDB" id="69766at2759"/>
<reference evidence="2 3" key="1">
    <citation type="journal article" date="2014" name="Genome Biol. Evol.">
        <title>The secreted proteins of Achlya hypogyna and Thraustotheca clavata identify the ancestral oomycete secretome and reveal gene acquisitions by horizontal gene transfer.</title>
        <authorList>
            <person name="Misner I."/>
            <person name="Blouin N."/>
            <person name="Leonard G."/>
            <person name="Richards T.A."/>
            <person name="Lane C.E."/>
        </authorList>
    </citation>
    <scope>NUCLEOTIDE SEQUENCE [LARGE SCALE GENOMIC DNA]</scope>
    <source>
        <strain evidence="2 3">ATCC 48635</strain>
    </source>
</reference>
<accession>A0A1V9ZI96</accession>
<sequence>MASLSLDDLSALQRENREYQRALQHAVSSLKDRAPSVALESATSSDTLQPSRRTAGDHDLVEELQSEVRRLRRELGQRAKVSSAETHTMCELARNLECTTNEIENKTRALTTAMDTIQDLEQRLAEHTRLGRAKLNLLAQQEKAAALERANSDLLATTARLTTNAEQDAKTKKRYERHLRDASAKLTTALAELAVHEQTRATLSDIEAASRSEKTAIYDQLEEAKTMLARVQKEMGDRIGRREARISQLKMALFDATQDKLALEDRVQHFQLQLESLARTEGKRQEQLAADRSATDERLRLANDAIDRERDRSLLFQREMRKLQQQLMACEEARQADAKRHAQALLGKDKASSYVWDKYVEAVAPTRAPRWASDAPSILPTF</sequence>